<evidence type="ECO:0000256" key="1">
    <source>
        <dbReference type="SAM" id="Phobius"/>
    </source>
</evidence>
<dbReference type="STRING" id="703135.A0A2A9NES6"/>
<gene>
    <name evidence="2" type="ORF">AMATHDRAFT_63842</name>
</gene>
<keyword evidence="1" id="KW-0472">Membrane</keyword>
<keyword evidence="1" id="KW-0812">Transmembrane</keyword>
<proteinExistence type="predicted"/>
<dbReference type="Gene3D" id="3.40.50.720">
    <property type="entry name" value="NAD(P)-binding Rossmann-like Domain"/>
    <property type="match status" value="1"/>
</dbReference>
<sequence>MSNKPSVLLFGGLNTFSRALASLLVPLEGEPLVSHLRIVDKFSVHPPTTYIGSEFPQLLSKPQLEYRQANLTIPSVVSKCFDPVEGKEPFDYVFDFTGELSSDRTEAIFINNTCNVARLLGLEAARRNIKAYIRIHQPFYETPKKAAQDGKDEVKPEGTIGVWWHEALRMLAAVPDLNLVVLRIGFGYGPYTTYGIIASAITVASVYGYMKKPMKSMWPPGKNPTNTIHVDDIAGAALACAEWIALLGRAAANQAAGEQIAFHNEKSKVKEVEGMPAHDEKLIAPVFNVVDDSESTLLSVGGVTTSFFGTNFEFFNLVETTLFKLKDDAVEEINEHHVSAWTEMLLGSKPPIPNTPLTAYMDKYSLDKHSVAYSNKKLKEIVGYKLKKPHLNHDTIKEVVDKWKAENSWPNAE</sequence>
<evidence type="ECO:0000313" key="2">
    <source>
        <dbReference type="EMBL" id="PFH49119.1"/>
    </source>
</evidence>
<feature type="transmembrane region" description="Helical" evidence="1">
    <location>
        <begin position="191"/>
        <end position="210"/>
    </location>
</feature>
<keyword evidence="1" id="KW-1133">Transmembrane helix</keyword>
<accession>A0A2A9NES6</accession>
<dbReference type="Proteomes" id="UP000242287">
    <property type="component" value="Unassembled WGS sequence"/>
</dbReference>
<dbReference type="EMBL" id="KZ302039">
    <property type="protein sequence ID" value="PFH49119.1"/>
    <property type="molecule type" value="Genomic_DNA"/>
</dbReference>
<protein>
    <recommendedName>
        <fullName evidence="4">NAD-dependent epimerase/dehydratase domain-containing protein</fullName>
    </recommendedName>
</protein>
<dbReference type="InterPro" id="IPR036291">
    <property type="entry name" value="NAD(P)-bd_dom_sf"/>
</dbReference>
<keyword evidence="3" id="KW-1185">Reference proteome</keyword>
<reference evidence="2 3" key="1">
    <citation type="submission" date="2014-02" db="EMBL/GenBank/DDBJ databases">
        <title>Transposable element dynamics among asymbiotic and ectomycorrhizal Amanita fungi.</title>
        <authorList>
            <consortium name="DOE Joint Genome Institute"/>
            <person name="Hess J."/>
            <person name="Skrede I."/>
            <person name="Wolfe B."/>
            <person name="LaButti K."/>
            <person name="Ohm R.A."/>
            <person name="Grigoriev I.V."/>
            <person name="Pringle A."/>
        </authorList>
    </citation>
    <scope>NUCLEOTIDE SEQUENCE [LARGE SCALE GENOMIC DNA]</scope>
    <source>
        <strain evidence="2 3">SKay4041</strain>
    </source>
</reference>
<evidence type="ECO:0000313" key="3">
    <source>
        <dbReference type="Proteomes" id="UP000242287"/>
    </source>
</evidence>
<name>A0A2A9NES6_9AGAR</name>
<evidence type="ECO:0008006" key="4">
    <source>
        <dbReference type="Google" id="ProtNLM"/>
    </source>
</evidence>
<dbReference type="AlphaFoldDB" id="A0A2A9NES6"/>
<organism evidence="2 3">
    <name type="scientific">Amanita thiersii Skay4041</name>
    <dbReference type="NCBI Taxonomy" id="703135"/>
    <lineage>
        <taxon>Eukaryota</taxon>
        <taxon>Fungi</taxon>
        <taxon>Dikarya</taxon>
        <taxon>Basidiomycota</taxon>
        <taxon>Agaricomycotina</taxon>
        <taxon>Agaricomycetes</taxon>
        <taxon>Agaricomycetidae</taxon>
        <taxon>Agaricales</taxon>
        <taxon>Pluteineae</taxon>
        <taxon>Amanitaceae</taxon>
        <taxon>Amanita</taxon>
    </lineage>
</organism>
<dbReference type="SUPFAM" id="SSF51735">
    <property type="entry name" value="NAD(P)-binding Rossmann-fold domains"/>
    <property type="match status" value="1"/>
</dbReference>
<dbReference type="OrthoDB" id="16464at2759"/>